<dbReference type="EMBL" id="LXQA010002168">
    <property type="protein sequence ID" value="MCH81332.1"/>
    <property type="molecule type" value="Genomic_DNA"/>
</dbReference>
<proteinExistence type="predicted"/>
<comment type="caution">
    <text evidence="1">The sequence shown here is derived from an EMBL/GenBank/DDBJ whole genome shotgun (WGS) entry which is preliminary data.</text>
</comment>
<reference evidence="1 2" key="1">
    <citation type="journal article" date="2018" name="Front. Plant Sci.">
        <title>Red Clover (Trifolium pratense) and Zigzag Clover (T. medium) - A Picture of Genomic Similarities and Differences.</title>
        <authorList>
            <person name="Dluhosova J."/>
            <person name="Istvanek J."/>
            <person name="Nedelnik J."/>
            <person name="Repkova J."/>
        </authorList>
    </citation>
    <scope>NUCLEOTIDE SEQUENCE [LARGE SCALE GENOMIC DNA]</scope>
    <source>
        <strain evidence="2">cv. 10/8</strain>
        <tissue evidence="1">Leaf</tissue>
    </source>
</reference>
<evidence type="ECO:0000313" key="2">
    <source>
        <dbReference type="Proteomes" id="UP000265520"/>
    </source>
</evidence>
<dbReference type="Proteomes" id="UP000265520">
    <property type="component" value="Unassembled WGS sequence"/>
</dbReference>
<dbReference type="AlphaFoldDB" id="A0A392M1X4"/>
<evidence type="ECO:0000313" key="1">
    <source>
        <dbReference type="EMBL" id="MCH81332.1"/>
    </source>
</evidence>
<keyword evidence="2" id="KW-1185">Reference proteome</keyword>
<gene>
    <name evidence="1" type="ORF">A2U01_0002117</name>
</gene>
<organism evidence="1 2">
    <name type="scientific">Trifolium medium</name>
    <dbReference type="NCBI Taxonomy" id="97028"/>
    <lineage>
        <taxon>Eukaryota</taxon>
        <taxon>Viridiplantae</taxon>
        <taxon>Streptophyta</taxon>
        <taxon>Embryophyta</taxon>
        <taxon>Tracheophyta</taxon>
        <taxon>Spermatophyta</taxon>
        <taxon>Magnoliopsida</taxon>
        <taxon>eudicotyledons</taxon>
        <taxon>Gunneridae</taxon>
        <taxon>Pentapetalae</taxon>
        <taxon>rosids</taxon>
        <taxon>fabids</taxon>
        <taxon>Fabales</taxon>
        <taxon>Fabaceae</taxon>
        <taxon>Papilionoideae</taxon>
        <taxon>50 kb inversion clade</taxon>
        <taxon>NPAAA clade</taxon>
        <taxon>Hologalegina</taxon>
        <taxon>IRL clade</taxon>
        <taxon>Trifolieae</taxon>
        <taxon>Trifolium</taxon>
    </lineage>
</organism>
<sequence length="101" mass="11522">MRKDEALVSTEVRNRERQFFKVRPNGGTDPRVYAVVAKLETIGDTTVEMKFSNVAGSTEGEHSVHKKCKASEMFWRFPDTVRVVREVEDLEMLPEVAPPAR</sequence>
<accession>A0A392M1X4</accession>
<protein>
    <submittedName>
        <fullName evidence="1">Uncharacterized protein</fullName>
    </submittedName>
</protein>
<name>A0A392M1X4_9FABA</name>